<sequence>MNSVALNCAVGSMFRMLSSENESQRQTPTAEFSGPLEMLPERRMIICCDTKYWTIAIGWIKLGLGICSIIWYFSKIITQHDARISFYKLYLFLTATTTHEDTTTHLGIRIAVNFAVAGMGLVLLFGASKESATLLLGWV</sequence>
<accession>A0A8J2KV53</accession>
<feature type="transmembrane region" description="Helical" evidence="1">
    <location>
        <begin position="106"/>
        <end position="127"/>
    </location>
</feature>
<evidence type="ECO:0000313" key="2">
    <source>
        <dbReference type="EMBL" id="CAG7820367.1"/>
    </source>
</evidence>
<keyword evidence="1" id="KW-0812">Transmembrane</keyword>
<feature type="transmembrane region" description="Helical" evidence="1">
    <location>
        <begin position="52"/>
        <end position="73"/>
    </location>
</feature>
<evidence type="ECO:0000313" key="3">
    <source>
        <dbReference type="Proteomes" id="UP000708208"/>
    </source>
</evidence>
<protein>
    <submittedName>
        <fullName evidence="2">Uncharacterized protein</fullName>
    </submittedName>
</protein>
<comment type="caution">
    <text evidence="2">The sequence shown here is derived from an EMBL/GenBank/DDBJ whole genome shotgun (WGS) entry which is preliminary data.</text>
</comment>
<reference evidence="2" key="1">
    <citation type="submission" date="2021-06" db="EMBL/GenBank/DDBJ databases">
        <authorList>
            <person name="Hodson N. C."/>
            <person name="Mongue J. A."/>
            <person name="Jaron S. K."/>
        </authorList>
    </citation>
    <scope>NUCLEOTIDE SEQUENCE</scope>
</reference>
<dbReference type="AlphaFoldDB" id="A0A8J2KV53"/>
<dbReference type="Proteomes" id="UP000708208">
    <property type="component" value="Unassembled WGS sequence"/>
</dbReference>
<organism evidence="2 3">
    <name type="scientific">Allacma fusca</name>
    <dbReference type="NCBI Taxonomy" id="39272"/>
    <lineage>
        <taxon>Eukaryota</taxon>
        <taxon>Metazoa</taxon>
        <taxon>Ecdysozoa</taxon>
        <taxon>Arthropoda</taxon>
        <taxon>Hexapoda</taxon>
        <taxon>Collembola</taxon>
        <taxon>Symphypleona</taxon>
        <taxon>Sminthuridae</taxon>
        <taxon>Allacma</taxon>
    </lineage>
</organism>
<dbReference type="EMBL" id="CAJVCH010476368">
    <property type="protein sequence ID" value="CAG7820367.1"/>
    <property type="molecule type" value="Genomic_DNA"/>
</dbReference>
<keyword evidence="1" id="KW-1133">Transmembrane helix</keyword>
<keyword evidence="3" id="KW-1185">Reference proteome</keyword>
<evidence type="ECO:0000256" key="1">
    <source>
        <dbReference type="SAM" id="Phobius"/>
    </source>
</evidence>
<keyword evidence="1" id="KW-0472">Membrane</keyword>
<gene>
    <name evidence="2" type="ORF">AFUS01_LOCUS30760</name>
</gene>
<name>A0A8J2KV53_9HEXA</name>
<feature type="non-terminal residue" evidence="2">
    <location>
        <position position="139"/>
    </location>
</feature>
<proteinExistence type="predicted"/>